<evidence type="ECO:0000256" key="13">
    <source>
        <dbReference type="SAM" id="MobiDB-lite"/>
    </source>
</evidence>
<evidence type="ECO:0000256" key="6">
    <source>
        <dbReference type="ARBA" id="ARBA00023004"/>
    </source>
</evidence>
<keyword evidence="18" id="KW-1185">Reference proteome</keyword>
<dbReference type="InterPro" id="IPR036942">
    <property type="entry name" value="Beta-barrel_TonB_sf"/>
</dbReference>
<dbReference type="PANTHER" id="PTHR32552:SF81">
    <property type="entry name" value="TONB-DEPENDENT OUTER MEMBRANE RECEPTOR"/>
    <property type="match status" value="1"/>
</dbReference>
<dbReference type="Proteomes" id="UP000232587">
    <property type="component" value="Unassembled WGS sequence"/>
</dbReference>
<comment type="similarity">
    <text evidence="11 12">Belongs to the TonB-dependent receptor family.</text>
</comment>
<keyword evidence="5 11" id="KW-0812">Transmembrane</keyword>
<evidence type="ECO:0000256" key="11">
    <source>
        <dbReference type="PROSITE-ProRule" id="PRU01360"/>
    </source>
</evidence>
<dbReference type="InterPro" id="IPR000531">
    <property type="entry name" value="Beta-barrel_TonB"/>
</dbReference>
<evidence type="ECO:0000313" key="18">
    <source>
        <dbReference type="Proteomes" id="UP000232587"/>
    </source>
</evidence>
<evidence type="ECO:0000256" key="14">
    <source>
        <dbReference type="SAM" id="SignalP"/>
    </source>
</evidence>
<evidence type="ECO:0000256" key="1">
    <source>
        <dbReference type="ARBA" id="ARBA00004571"/>
    </source>
</evidence>
<proteinExistence type="inferred from homology"/>
<dbReference type="RefSeq" id="WP_100865390.1">
    <property type="nucleotide sequence ID" value="NZ_PHUF01000002.1"/>
</dbReference>
<evidence type="ECO:0000256" key="3">
    <source>
        <dbReference type="ARBA" id="ARBA00022452"/>
    </source>
</evidence>
<dbReference type="Pfam" id="PF00593">
    <property type="entry name" value="TonB_dep_Rec_b-barrel"/>
    <property type="match status" value="1"/>
</dbReference>
<keyword evidence="7" id="KW-0406">Ion transport</keyword>
<dbReference type="Gene3D" id="2.40.170.20">
    <property type="entry name" value="TonB-dependent receptor, beta-barrel domain"/>
    <property type="match status" value="1"/>
</dbReference>
<keyword evidence="8 12" id="KW-0798">TonB box</keyword>
<keyword evidence="6" id="KW-0408">Iron</keyword>
<evidence type="ECO:0000256" key="4">
    <source>
        <dbReference type="ARBA" id="ARBA00022496"/>
    </source>
</evidence>
<comment type="caution">
    <text evidence="17">The sequence shown here is derived from an EMBL/GenBank/DDBJ whole genome shotgun (WGS) entry which is preliminary data.</text>
</comment>
<dbReference type="SUPFAM" id="SSF56935">
    <property type="entry name" value="Porins"/>
    <property type="match status" value="1"/>
</dbReference>
<keyword evidence="2 11" id="KW-0813">Transport</keyword>
<evidence type="ECO:0000259" key="16">
    <source>
        <dbReference type="Pfam" id="PF07715"/>
    </source>
</evidence>
<keyword evidence="3 11" id="KW-1134">Transmembrane beta strand</keyword>
<keyword evidence="14" id="KW-0732">Signal</keyword>
<feature type="signal peptide" evidence="14">
    <location>
        <begin position="1"/>
        <end position="29"/>
    </location>
</feature>
<dbReference type="PROSITE" id="PS52016">
    <property type="entry name" value="TONB_DEPENDENT_REC_3"/>
    <property type="match status" value="1"/>
</dbReference>
<dbReference type="Pfam" id="PF07715">
    <property type="entry name" value="Plug"/>
    <property type="match status" value="1"/>
</dbReference>
<feature type="region of interest" description="Disordered" evidence="13">
    <location>
        <begin position="47"/>
        <end position="71"/>
    </location>
</feature>
<keyword evidence="17" id="KW-0675">Receptor</keyword>
<dbReference type="AlphaFoldDB" id="A0A2N0I122"/>
<evidence type="ECO:0000259" key="15">
    <source>
        <dbReference type="Pfam" id="PF00593"/>
    </source>
</evidence>
<comment type="subcellular location">
    <subcellularLocation>
        <location evidence="1 11">Cell outer membrane</location>
        <topology evidence="1 11">Multi-pass membrane protein</topology>
    </subcellularLocation>
</comment>
<evidence type="ECO:0000256" key="8">
    <source>
        <dbReference type="ARBA" id="ARBA00023077"/>
    </source>
</evidence>
<feature type="compositionally biased region" description="Low complexity" evidence="13">
    <location>
        <begin position="47"/>
        <end position="67"/>
    </location>
</feature>
<evidence type="ECO:0000256" key="2">
    <source>
        <dbReference type="ARBA" id="ARBA00022448"/>
    </source>
</evidence>
<dbReference type="PANTHER" id="PTHR32552">
    <property type="entry name" value="FERRICHROME IRON RECEPTOR-RELATED"/>
    <property type="match status" value="1"/>
</dbReference>
<name>A0A2N0I122_9SPHN</name>
<keyword evidence="4" id="KW-0410">Iron transport</keyword>
<evidence type="ECO:0000313" key="17">
    <source>
        <dbReference type="EMBL" id="PKB24882.1"/>
    </source>
</evidence>
<evidence type="ECO:0000256" key="10">
    <source>
        <dbReference type="ARBA" id="ARBA00023237"/>
    </source>
</evidence>
<feature type="domain" description="TonB-dependent receptor-like beta-barrel" evidence="15">
    <location>
        <begin position="346"/>
        <end position="770"/>
    </location>
</feature>
<dbReference type="InterPro" id="IPR039426">
    <property type="entry name" value="TonB-dep_rcpt-like"/>
</dbReference>
<keyword evidence="9 11" id="KW-0472">Membrane</keyword>
<dbReference type="GO" id="GO:0006826">
    <property type="term" value="P:iron ion transport"/>
    <property type="evidence" value="ECO:0007669"/>
    <property type="project" value="UniProtKB-KW"/>
</dbReference>
<reference evidence="17 18" key="1">
    <citation type="submission" date="2017-11" db="EMBL/GenBank/DDBJ databases">
        <title>Genomic Encyclopedia of Type Strains, Phase III (KMG-III): the genomes of soil and plant-associated and newly described type strains.</title>
        <authorList>
            <person name="Whitman W."/>
        </authorList>
    </citation>
    <scope>NUCLEOTIDE SEQUENCE [LARGE SCALE GENOMIC DNA]</scope>
    <source>
        <strain evidence="17 18">CGMCC 1.12274</strain>
    </source>
</reference>
<evidence type="ECO:0000256" key="5">
    <source>
        <dbReference type="ARBA" id="ARBA00022692"/>
    </source>
</evidence>
<dbReference type="EMBL" id="PHUF01000002">
    <property type="protein sequence ID" value="PKB24882.1"/>
    <property type="molecule type" value="Genomic_DNA"/>
</dbReference>
<dbReference type="OrthoDB" id="7455914at2"/>
<accession>A0A2N0I122</accession>
<gene>
    <name evidence="17" type="ORF">B0I00_0061</name>
</gene>
<dbReference type="GO" id="GO:0009279">
    <property type="term" value="C:cell outer membrane"/>
    <property type="evidence" value="ECO:0007669"/>
    <property type="project" value="UniProtKB-SubCell"/>
</dbReference>
<feature type="domain" description="TonB-dependent receptor plug" evidence="16">
    <location>
        <begin position="87"/>
        <end position="198"/>
    </location>
</feature>
<keyword evidence="10 11" id="KW-0998">Cell outer membrane</keyword>
<dbReference type="InterPro" id="IPR012910">
    <property type="entry name" value="Plug_dom"/>
</dbReference>
<protein>
    <submittedName>
        <fullName evidence="17">Iron complex outermembrane receptor protein</fullName>
    </submittedName>
</protein>
<evidence type="ECO:0000256" key="9">
    <source>
        <dbReference type="ARBA" id="ARBA00023136"/>
    </source>
</evidence>
<evidence type="ECO:0000256" key="7">
    <source>
        <dbReference type="ARBA" id="ARBA00023065"/>
    </source>
</evidence>
<organism evidence="17 18">
    <name type="scientific">Novosphingobium kunmingense</name>
    <dbReference type="NCBI Taxonomy" id="1211806"/>
    <lineage>
        <taxon>Bacteria</taxon>
        <taxon>Pseudomonadati</taxon>
        <taxon>Pseudomonadota</taxon>
        <taxon>Alphaproteobacteria</taxon>
        <taxon>Sphingomonadales</taxon>
        <taxon>Sphingomonadaceae</taxon>
        <taxon>Novosphingobium</taxon>
    </lineage>
</organism>
<feature type="chain" id="PRO_5014896751" evidence="14">
    <location>
        <begin position="30"/>
        <end position="806"/>
    </location>
</feature>
<evidence type="ECO:0000256" key="12">
    <source>
        <dbReference type="RuleBase" id="RU003357"/>
    </source>
</evidence>
<sequence length="806" mass="87400">MIRFSYRTHASLAALGAALALGNAGVAAASNLTVTATGVTVDGAAPADEAAEPASAEAAPAEAGAPPQSDAGLTEIVVTATKRETNLQRTPISISVMGADELKKRNVQSLMDLADGSVPSLRISTFEARQSALTIGIRGIVPDDANQPAREQGVGVYLDGVYLGRQHGLNASLFDVQRIEVLKGPQGTLFGRNTEGGAVSMVLRQPTGEFGGRASAGVGNYGSYNGQIHLDLPAIANVSFKLDGVIQHQDPTTRNTMPGQAGFNQYHRVGGRIAARWKPVDGLSVDLAYDKSRDENTPFYSQLVTITPAALASLPKDASGKPLITWGYGRMEETDIQVPQQVSVGKAQGFTSTIRWNASDDLELRSITAWRTVSDDQWDNSGGAHRTPVWGPNVNFSRYSLATLDQRQFSQELQAVGSIGDAVEYVAGLYYFNERANDTARTPNTNRWNSTVTGYTINDPLTYQTATLARASIAFAKSYAAYGQVTVAPIEPLRLTVGGRYTRDEKDGRLYIVNGAATNFTFDQVNNRFDPLAVIAWQATPEINLYAKYATGYRAGGASSRSLTYLSFGPEQVKSYELGFKSELFNRKVRFNIAGYMMDRTDTQVDFNFFLPQPNGTVRNTLETVNAMGTTKIRGIEADLTVRPVDGLSMNLSYAYTYSKIPPARNTVQEALNATLTPPVTTPVYQTVYILYTPKNALSGSVDYDLPVSDNGTLLRFHLDANYSDPVHTFANEPTLSDKSFIVNGRLSLSDIPMGTGDQRLTLALWARNLFNEEHIYRRSAANTALGDYANYNAPRTFGVEATLAF</sequence>